<protein>
    <submittedName>
        <fullName evidence="11">EGF like domain multiple 6</fullName>
    </submittedName>
</protein>
<keyword evidence="12" id="KW-1185">Reference proteome</keyword>
<dbReference type="GO" id="GO:0005509">
    <property type="term" value="F:calcium ion binding"/>
    <property type="evidence" value="ECO:0007669"/>
    <property type="project" value="InterPro"/>
</dbReference>
<feature type="domain" description="EGF-like" evidence="9">
    <location>
        <begin position="183"/>
        <end position="221"/>
    </location>
</feature>
<keyword evidence="2 7" id="KW-0245">EGF-like domain</keyword>
<dbReference type="InterPro" id="IPR000742">
    <property type="entry name" value="EGF"/>
</dbReference>
<dbReference type="InterPro" id="IPR052235">
    <property type="entry name" value="Nephronectin_domain"/>
</dbReference>
<feature type="domain" description="EGF-like" evidence="9">
    <location>
        <begin position="228"/>
        <end position="266"/>
    </location>
</feature>
<comment type="caution">
    <text evidence="7">Lacks conserved residue(s) required for the propagation of feature annotation.</text>
</comment>
<dbReference type="SMART" id="SM00137">
    <property type="entry name" value="MAM"/>
    <property type="match status" value="1"/>
</dbReference>
<dbReference type="GO" id="GO:0016020">
    <property type="term" value="C:membrane"/>
    <property type="evidence" value="ECO:0007669"/>
    <property type="project" value="InterPro"/>
</dbReference>
<dbReference type="Pfam" id="PF00629">
    <property type="entry name" value="MAM"/>
    <property type="match status" value="1"/>
</dbReference>
<dbReference type="FunFam" id="2.10.25.10:FF:000187">
    <property type="entry name" value="nephronectin isoform X1"/>
    <property type="match status" value="1"/>
</dbReference>
<reference evidence="11" key="1">
    <citation type="submission" date="2025-08" db="UniProtKB">
        <authorList>
            <consortium name="Ensembl"/>
        </authorList>
    </citation>
    <scope>IDENTIFICATION</scope>
</reference>
<dbReference type="SUPFAM" id="SSF57196">
    <property type="entry name" value="EGF/Laminin"/>
    <property type="match status" value="1"/>
</dbReference>
<dbReference type="GO" id="GO:0010811">
    <property type="term" value="P:positive regulation of cell-substrate adhesion"/>
    <property type="evidence" value="ECO:0007669"/>
    <property type="project" value="Ensembl"/>
</dbReference>
<keyword evidence="8" id="KW-0812">Transmembrane</keyword>
<dbReference type="GO" id="GO:0007155">
    <property type="term" value="P:cell adhesion"/>
    <property type="evidence" value="ECO:0007669"/>
    <property type="project" value="UniProtKB-KW"/>
</dbReference>
<feature type="transmembrane region" description="Helical" evidence="8">
    <location>
        <begin position="12"/>
        <end position="35"/>
    </location>
</feature>
<dbReference type="PANTHER" id="PTHR24050">
    <property type="entry name" value="PA14 DOMAIN-CONTAINING PROTEIN"/>
    <property type="match status" value="1"/>
</dbReference>
<evidence type="ECO:0000256" key="5">
    <source>
        <dbReference type="ARBA" id="ARBA00022889"/>
    </source>
</evidence>
<feature type="domain" description="EGF-like" evidence="9">
    <location>
        <begin position="103"/>
        <end position="142"/>
    </location>
</feature>
<keyword evidence="8" id="KW-0472">Membrane</keyword>
<dbReference type="PROSITE" id="PS00010">
    <property type="entry name" value="ASX_HYDROXYL"/>
    <property type="match status" value="3"/>
</dbReference>
<dbReference type="FunFam" id="2.10.25.10:FF:000038">
    <property type="entry name" value="Fibrillin 2"/>
    <property type="match status" value="1"/>
</dbReference>
<dbReference type="InterPro" id="IPR000152">
    <property type="entry name" value="EGF-type_Asp/Asn_hydroxyl_site"/>
</dbReference>
<dbReference type="GeneTree" id="ENSGT00930000150973"/>
<dbReference type="GO" id="GO:0030198">
    <property type="term" value="P:extracellular matrix organization"/>
    <property type="evidence" value="ECO:0007669"/>
    <property type="project" value="Ensembl"/>
</dbReference>
<dbReference type="GO" id="GO:0005604">
    <property type="term" value="C:basement membrane"/>
    <property type="evidence" value="ECO:0007669"/>
    <property type="project" value="Ensembl"/>
</dbReference>
<dbReference type="GO" id="GO:0005576">
    <property type="term" value="C:extracellular region"/>
    <property type="evidence" value="ECO:0007669"/>
    <property type="project" value="UniProtKB-SubCell"/>
</dbReference>
<evidence type="ECO:0000313" key="12">
    <source>
        <dbReference type="Proteomes" id="UP000472273"/>
    </source>
</evidence>
<dbReference type="InterPro" id="IPR018097">
    <property type="entry name" value="EGF_Ca-bd_CS"/>
</dbReference>
<dbReference type="OMA" id="NGRACID"/>
<dbReference type="CDD" id="cd00054">
    <property type="entry name" value="EGF_CA"/>
    <property type="match status" value="2"/>
</dbReference>
<dbReference type="Gene3D" id="2.60.120.200">
    <property type="match status" value="1"/>
</dbReference>
<evidence type="ECO:0000256" key="7">
    <source>
        <dbReference type="PROSITE-ProRule" id="PRU00076"/>
    </source>
</evidence>
<dbReference type="PROSITE" id="PS01186">
    <property type="entry name" value="EGF_2"/>
    <property type="match status" value="2"/>
</dbReference>
<reference evidence="11" key="2">
    <citation type="submission" date="2025-09" db="UniProtKB">
        <authorList>
            <consortium name="Ensembl"/>
        </authorList>
    </citation>
    <scope>IDENTIFICATION</scope>
</reference>
<comment type="similarity">
    <text evidence="1">Belongs to the nephronectin family.</text>
</comment>
<feature type="domain" description="MAM" evidence="10">
    <location>
        <begin position="396"/>
        <end position="539"/>
    </location>
</feature>
<proteinExistence type="inferred from homology"/>
<evidence type="ECO:0000256" key="2">
    <source>
        <dbReference type="ARBA" id="ARBA00022536"/>
    </source>
</evidence>
<dbReference type="Gene3D" id="2.10.25.10">
    <property type="entry name" value="Laminin"/>
    <property type="match status" value="5"/>
</dbReference>
<evidence type="ECO:0000256" key="6">
    <source>
        <dbReference type="ARBA" id="ARBA00023157"/>
    </source>
</evidence>
<evidence type="ECO:0000256" key="1">
    <source>
        <dbReference type="ARBA" id="ARBA00009738"/>
    </source>
</evidence>
<keyword evidence="4" id="KW-0677">Repeat</keyword>
<accession>A0A670YEG6</accession>
<dbReference type="InterPro" id="IPR001881">
    <property type="entry name" value="EGF-like_Ca-bd_dom"/>
</dbReference>
<keyword evidence="3" id="KW-0732">Signal</keyword>
<dbReference type="Pfam" id="PF07645">
    <property type="entry name" value="EGF_CA"/>
    <property type="match status" value="3"/>
</dbReference>
<dbReference type="PROSITE" id="PS50060">
    <property type="entry name" value="MAM_2"/>
    <property type="match status" value="1"/>
</dbReference>
<dbReference type="Proteomes" id="UP000472273">
    <property type="component" value="Unplaced"/>
</dbReference>
<keyword evidence="5" id="KW-0130">Cell adhesion</keyword>
<dbReference type="AlphaFoldDB" id="A0A670YEG6"/>
<evidence type="ECO:0000313" key="11">
    <source>
        <dbReference type="Ensembl" id="ENSPTXP00000007872.1"/>
    </source>
</evidence>
<evidence type="ECO:0000256" key="8">
    <source>
        <dbReference type="SAM" id="Phobius"/>
    </source>
</evidence>
<dbReference type="SUPFAM" id="SSF49899">
    <property type="entry name" value="Concanavalin A-like lectins/glucanases"/>
    <property type="match status" value="1"/>
</dbReference>
<name>A0A670YEG6_PSETE</name>
<dbReference type="SMART" id="SM00179">
    <property type="entry name" value="EGF_CA"/>
    <property type="match status" value="3"/>
</dbReference>
<evidence type="ECO:0000259" key="10">
    <source>
        <dbReference type="PROSITE" id="PS50060"/>
    </source>
</evidence>
<sequence>SFVKFHLNMHRLIFQVLTGFQNAFVNSLARIYVLFFARRQLLTVNEPGVCRYGSMSDCCYGWKRNHKQRCEAICVDGCKYGECVLPDTCKCYPGYTGKTCNQDINECGLKPHVCKHRCMNTHGSYKCYCLNGYMLMPDGTCANSRTCTMVNCQYGCEEVKDDVRCLCPSSGLQLAPNGKTCIDIDECATGRAVCSFNRRCINTFGSFYCKCQIGYELKHLNGRYVCVDINECIASTPKCNLHAECLNIQGSFKCKCKPGYTGNGFECSVAHENSVKAIHRLYGITKDKLKKLFLHKKSAKKHDDIKNTIPASKPHVSPLDYEDDLYPEGAFSKWGESTEDIRKDRKTIEQESVEEEGEMEHLKNQTVHEKKLRGDVFFSCLSVSECQSLFLDITVVDCSFGRGSCAWQQDAYDDFDWNPTDHEFGDGYYMTVPAFIGHKSDVGRMKLLLTDLEPKSIYCLMFSYRLAGERVGKLQVFLGNTTSSPSWEQTMGNDEQWRIGQVEVDTGAETITFEAERGKGKTGEIAVDAILLFSNLCSEDLLMLHI</sequence>
<dbReference type="SUPFAM" id="SSF57184">
    <property type="entry name" value="Growth factor receptor domain"/>
    <property type="match status" value="1"/>
</dbReference>
<dbReference type="InterPro" id="IPR009030">
    <property type="entry name" value="Growth_fac_rcpt_cys_sf"/>
</dbReference>
<gene>
    <name evidence="11" type="primary">EGFL6</name>
</gene>
<keyword evidence="6" id="KW-1015">Disulfide bond</keyword>
<dbReference type="SMART" id="SM00181">
    <property type="entry name" value="EGF"/>
    <property type="match status" value="5"/>
</dbReference>
<dbReference type="PROSITE" id="PS01187">
    <property type="entry name" value="EGF_CA"/>
    <property type="match status" value="1"/>
</dbReference>
<dbReference type="InterPro" id="IPR013320">
    <property type="entry name" value="ConA-like_dom_sf"/>
</dbReference>
<keyword evidence="8" id="KW-1133">Transmembrane helix</keyword>
<organism evidence="11 12">
    <name type="scientific">Pseudonaja textilis</name>
    <name type="common">Eastern brown snake</name>
    <dbReference type="NCBI Taxonomy" id="8673"/>
    <lineage>
        <taxon>Eukaryota</taxon>
        <taxon>Metazoa</taxon>
        <taxon>Chordata</taxon>
        <taxon>Craniata</taxon>
        <taxon>Vertebrata</taxon>
        <taxon>Euteleostomi</taxon>
        <taxon>Lepidosauria</taxon>
        <taxon>Squamata</taxon>
        <taxon>Bifurcata</taxon>
        <taxon>Unidentata</taxon>
        <taxon>Episquamata</taxon>
        <taxon>Toxicofera</taxon>
        <taxon>Serpentes</taxon>
        <taxon>Colubroidea</taxon>
        <taxon>Elapidae</taxon>
        <taxon>Hydrophiinae</taxon>
        <taxon>Pseudonaja</taxon>
    </lineage>
</organism>
<dbReference type="InterPro" id="IPR000998">
    <property type="entry name" value="MAM_dom"/>
</dbReference>
<dbReference type="InterPro" id="IPR049883">
    <property type="entry name" value="NOTCH1_EGF-like"/>
</dbReference>
<evidence type="ECO:0000259" key="9">
    <source>
        <dbReference type="PROSITE" id="PS50026"/>
    </source>
</evidence>
<dbReference type="PROSITE" id="PS50026">
    <property type="entry name" value="EGF_3"/>
    <property type="match status" value="3"/>
</dbReference>
<dbReference type="Ensembl" id="ENSPTXT00000008149.1">
    <property type="protein sequence ID" value="ENSPTXP00000007872.1"/>
    <property type="gene ID" value="ENSPTXG00000005721.1"/>
</dbReference>
<dbReference type="CDD" id="cd06263">
    <property type="entry name" value="MAM"/>
    <property type="match status" value="1"/>
</dbReference>
<dbReference type="PANTHER" id="PTHR24050:SF24">
    <property type="entry name" value="EPIDERMAL GROWTH FACTOR-LIKE PROTEIN 6"/>
    <property type="match status" value="1"/>
</dbReference>
<evidence type="ECO:0000256" key="3">
    <source>
        <dbReference type="ARBA" id="ARBA00022729"/>
    </source>
</evidence>
<evidence type="ECO:0000256" key="4">
    <source>
        <dbReference type="ARBA" id="ARBA00022737"/>
    </source>
</evidence>